<accession>E1R4B7</accession>
<reference evidence="1 2" key="1">
    <citation type="journal article" date="2010" name="Stand. Genomic Sci.">
        <title>Complete genome sequence of Spirochaeta smaragdinae type strain (SEBR 4228).</title>
        <authorList>
            <person name="Mavromatis K."/>
            <person name="Yasawong M."/>
            <person name="Chertkov O."/>
            <person name="Lapidus A."/>
            <person name="Lucas S."/>
            <person name="Nolan M."/>
            <person name="Del Rio T.G."/>
            <person name="Tice H."/>
            <person name="Cheng J.F."/>
            <person name="Pitluck S."/>
            <person name="Liolios K."/>
            <person name="Ivanova N."/>
            <person name="Tapia R."/>
            <person name="Han C."/>
            <person name="Bruce D."/>
            <person name="Goodwin L."/>
            <person name="Pati A."/>
            <person name="Chen A."/>
            <person name="Palaniappan K."/>
            <person name="Land M."/>
            <person name="Hauser L."/>
            <person name="Chang Y.J."/>
            <person name="Jeffries C.D."/>
            <person name="Detter J.C."/>
            <person name="Rohde M."/>
            <person name="Brambilla E."/>
            <person name="Spring S."/>
            <person name="Goker M."/>
            <person name="Sikorski J."/>
            <person name="Woyke T."/>
            <person name="Bristow J."/>
            <person name="Eisen J.A."/>
            <person name="Markowitz V."/>
            <person name="Hugenholtz P."/>
            <person name="Klenk H.P."/>
            <person name="Kyrpides N.C."/>
        </authorList>
    </citation>
    <scope>NUCLEOTIDE SEQUENCE [LARGE SCALE GENOMIC DNA]</scope>
    <source>
        <strain evidence="2">DSM 11293 / JCM 15392 / SEBR 4228</strain>
    </source>
</reference>
<organism evidence="1 2">
    <name type="scientific">Sediminispirochaeta smaragdinae (strain DSM 11293 / JCM 15392 / SEBR 4228)</name>
    <name type="common">Spirochaeta smaragdinae</name>
    <dbReference type="NCBI Taxonomy" id="573413"/>
    <lineage>
        <taxon>Bacteria</taxon>
        <taxon>Pseudomonadati</taxon>
        <taxon>Spirochaetota</taxon>
        <taxon>Spirochaetia</taxon>
        <taxon>Spirochaetales</taxon>
        <taxon>Spirochaetaceae</taxon>
        <taxon>Sediminispirochaeta</taxon>
    </lineage>
</organism>
<proteinExistence type="predicted"/>
<dbReference type="EMBL" id="CP002116">
    <property type="protein sequence ID" value="ADK81658.1"/>
    <property type="molecule type" value="Genomic_DNA"/>
</dbReference>
<dbReference type="AlphaFoldDB" id="E1R4B7"/>
<gene>
    <name evidence="1" type="ordered locus">Spirs_2546</name>
</gene>
<protein>
    <submittedName>
        <fullName evidence="1">Uncharacterized protein</fullName>
    </submittedName>
</protein>
<dbReference type="HOGENOM" id="CLU_2525881_0_0_12"/>
<keyword evidence="2" id="KW-1185">Reference proteome</keyword>
<dbReference type="KEGG" id="ssm:Spirs_2546"/>
<name>E1R4B7_SEDSS</name>
<evidence type="ECO:0000313" key="1">
    <source>
        <dbReference type="EMBL" id="ADK81658.1"/>
    </source>
</evidence>
<sequence length="84" mass="9901">MAKSLHKLAVDLLKEGYPEHLGIVIPYLTDHRRVSMKINRFYWSFCEPYCGISSTKQKVLFLMWRNTEDNDMDIILNQFCTKTG</sequence>
<dbReference type="Proteomes" id="UP000002318">
    <property type="component" value="Chromosome"/>
</dbReference>
<evidence type="ECO:0000313" key="2">
    <source>
        <dbReference type="Proteomes" id="UP000002318"/>
    </source>
</evidence>